<accession>A0A1R0FAE1</accession>
<dbReference type="InterPro" id="IPR000524">
    <property type="entry name" value="Tscrpt_reg_HTH_GntR"/>
</dbReference>
<dbReference type="SMART" id="SM00345">
    <property type="entry name" value="HTH_GNTR"/>
    <property type="match status" value="1"/>
</dbReference>
<keyword evidence="6" id="KW-1185">Reference proteome</keyword>
<keyword evidence="2 5" id="KW-0238">DNA-binding</keyword>
<gene>
    <name evidence="5" type="ORF">PEB0149_013960</name>
</gene>
<reference evidence="5 6" key="1">
    <citation type="submission" date="2016-12" db="EMBL/GenBank/DDBJ databases">
        <title>Comparative genomics of Bartonella apis.</title>
        <authorList>
            <person name="Engel P."/>
        </authorList>
    </citation>
    <scope>NUCLEOTIDE SEQUENCE [LARGE SCALE GENOMIC DNA]</scope>
    <source>
        <strain evidence="5 6">PEB0149</strain>
    </source>
</reference>
<dbReference type="InterPro" id="IPR008920">
    <property type="entry name" value="TF_FadR/GntR_C"/>
</dbReference>
<dbReference type="Pfam" id="PF07729">
    <property type="entry name" value="FCD"/>
    <property type="match status" value="1"/>
</dbReference>
<comment type="caution">
    <text evidence="5">The sequence shown here is derived from an EMBL/GenBank/DDBJ whole genome shotgun (WGS) entry which is preliminary data.</text>
</comment>
<name>A0A1R0FAE1_9HYPH</name>
<organism evidence="5 6">
    <name type="scientific">Bartonella apis</name>
    <dbReference type="NCBI Taxonomy" id="1686310"/>
    <lineage>
        <taxon>Bacteria</taxon>
        <taxon>Pseudomonadati</taxon>
        <taxon>Pseudomonadota</taxon>
        <taxon>Alphaproteobacteria</taxon>
        <taxon>Hyphomicrobiales</taxon>
        <taxon>Bartonellaceae</taxon>
        <taxon>Bartonella</taxon>
    </lineage>
</organism>
<dbReference type="PANTHER" id="PTHR43537:SF45">
    <property type="entry name" value="GNTR FAMILY REGULATORY PROTEIN"/>
    <property type="match status" value="1"/>
</dbReference>
<dbReference type="InterPro" id="IPR036390">
    <property type="entry name" value="WH_DNA-bd_sf"/>
</dbReference>
<feature type="domain" description="HTH gntR-type" evidence="4">
    <location>
        <begin position="8"/>
        <end position="75"/>
    </location>
</feature>
<evidence type="ECO:0000259" key="4">
    <source>
        <dbReference type="PROSITE" id="PS50949"/>
    </source>
</evidence>
<dbReference type="SMART" id="SM00895">
    <property type="entry name" value="FCD"/>
    <property type="match status" value="1"/>
</dbReference>
<protein>
    <submittedName>
        <fullName evidence="5">DNA-binding transcriptional regulator, GntR family</fullName>
    </submittedName>
</protein>
<evidence type="ECO:0000256" key="2">
    <source>
        <dbReference type="ARBA" id="ARBA00023125"/>
    </source>
</evidence>
<dbReference type="EMBL" id="LXYT01000001">
    <property type="protein sequence ID" value="OLY43954.1"/>
    <property type="molecule type" value="Genomic_DNA"/>
</dbReference>
<dbReference type="InterPro" id="IPR011711">
    <property type="entry name" value="GntR_C"/>
</dbReference>
<dbReference type="SUPFAM" id="SSF46785">
    <property type="entry name" value="Winged helix' DNA-binding domain"/>
    <property type="match status" value="1"/>
</dbReference>
<keyword evidence="1" id="KW-0805">Transcription regulation</keyword>
<dbReference type="CDD" id="cd07377">
    <property type="entry name" value="WHTH_GntR"/>
    <property type="match status" value="1"/>
</dbReference>
<dbReference type="Pfam" id="PF00392">
    <property type="entry name" value="GntR"/>
    <property type="match status" value="1"/>
</dbReference>
<dbReference type="PANTHER" id="PTHR43537">
    <property type="entry name" value="TRANSCRIPTIONAL REGULATOR, GNTR FAMILY"/>
    <property type="match status" value="1"/>
</dbReference>
<dbReference type="InterPro" id="IPR036388">
    <property type="entry name" value="WH-like_DNA-bd_sf"/>
</dbReference>
<evidence type="ECO:0000313" key="5">
    <source>
        <dbReference type="EMBL" id="OLY43954.1"/>
    </source>
</evidence>
<dbReference type="PROSITE" id="PS50949">
    <property type="entry name" value="HTH_GNTR"/>
    <property type="match status" value="1"/>
</dbReference>
<evidence type="ECO:0000256" key="3">
    <source>
        <dbReference type="ARBA" id="ARBA00023163"/>
    </source>
</evidence>
<evidence type="ECO:0000256" key="1">
    <source>
        <dbReference type="ARBA" id="ARBA00023015"/>
    </source>
</evidence>
<dbReference type="OrthoDB" id="8638122at2"/>
<dbReference type="GO" id="GO:0003700">
    <property type="term" value="F:DNA-binding transcription factor activity"/>
    <property type="evidence" value="ECO:0007669"/>
    <property type="project" value="InterPro"/>
</dbReference>
<dbReference type="Proteomes" id="UP000187344">
    <property type="component" value="Unassembled WGS sequence"/>
</dbReference>
<dbReference type="Gene3D" id="1.10.10.10">
    <property type="entry name" value="Winged helix-like DNA-binding domain superfamily/Winged helix DNA-binding domain"/>
    <property type="match status" value="1"/>
</dbReference>
<dbReference type="RefSeq" id="WP_075869129.1">
    <property type="nucleotide sequence ID" value="NZ_CALYQA010000009.1"/>
</dbReference>
<sequence>MKTGKDEISLADQTVKAIETGIINGQYHPGEHLSEAMLAKKLSVSRNTLREAFRILTKNGLLEYRANRGVFVTVPDFNTIIDVYNARRIIEVGAVRNINFPHPSIVLMDKVVEKAEKLCEEEKWQDVGTADMEFHQLLVSLGNSPRLDRLFSEITIELRLMFGLVTDLQSLHQPFVAMNRDIVESLKKEKPKKAARLLKAYLKQSERMIVRAYRALQK</sequence>
<evidence type="ECO:0000313" key="6">
    <source>
        <dbReference type="Proteomes" id="UP000187344"/>
    </source>
</evidence>
<dbReference type="SUPFAM" id="SSF48008">
    <property type="entry name" value="GntR ligand-binding domain-like"/>
    <property type="match status" value="1"/>
</dbReference>
<proteinExistence type="predicted"/>
<dbReference type="AlphaFoldDB" id="A0A1R0FAE1"/>
<dbReference type="PRINTS" id="PR00035">
    <property type="entry name" value="HTHGNTR"/>
</dbReference>
<keyword evidence="3" id="KW-0804">Transcription</keyword>
<dbReference type="Gene3D" id="1.20.120.530">
    <property type="entry name" value="GntR ligand-binding domain-like"/>
    <property type="match status" value="1"/>
</dbReference>
<dbReference type="GO" id="GO:0003677">
    <property type="term" value="F:DNA binding"/>
    <property type="evidence" value="ECO:0007669"/>
    <property type="project" value="UniProtKB-KW"/>
</dbReference>